<accession>A0ABR6WM92</accession>
<comment type="caution">
    <text evidence="1">The sequence shown here is derived from an EMBL/GenBank/DDBJ whole genome shotgun (WGS) entry which is preliminary data.</text>
</comment>
<reference evidence="1 2" key="1">
    <citation type="journal article" date="2020" name="mSystems">
        <title>Defining Genomic and Predicted Metabolic Features of the Acetobacterium Genus.</title>
        <authorList>
            <person name="Ross D.E."/>
            <person name="Marshall C.W."/>
            <person name="Gulliver D."/>
            <person name="May H.D."/>
            <person name="Norman R.S."/>
        </authorList>
    </citation>
    <scope>NUCLEOTIDE SEQUENCE [LARGE SCALE GENOMIC DNA]</scope>
    <source>
        <strain evidence="1 2">DSM 9173</strain>
    </source>
</reference>
<dbReference type="RefSeq" id="WP_148604051.1">
    <property type="nucleotide sequence ID" value="NZ_RXYB01000012.1"/>
</dbReference>
<gene>
    <name evidence="1" type="ORF">GH807_10890</name>
</gene>
<dbReference type="Proteomes" id="UP000653358">
    <property type="component" value="Unassembled WGS sequence"/>
</dbReference>
<organism evidence="1 2">
    <name type="scientific">Acetobacterium tundrae</name>
    <dbReference type="NCBI Taxonomy" id="132932"/>
    <lineage>
        <taxon>Bacteria</taxon>
        <taxon>Bacillati</taxon>
        <taxon>Bacillota</taxon>
        <taxon>Clostridia</taxon>
        <taxon>Eubacteriales</taxon>
        <taxon>Eubacteriaceae</taxon>
        <taxon>Acetobacterium</taxon>
    </lineage>
</organism>
<sequence>MTKGHQQSEKQTYTDEHGNKFEMIVVKHFSFEEKQYVLAREQIEHHHGEDCNCHSDHHDHGQAESSGDDGLYVFEWIAGNDDGALISVSEEILAALEPIFEAM</sequence>
<evidence type="ECO:0000313" key="2">
    <source>
        <dbReference type="Proteomes" id="UP000653358"/>
    </source>
</evidence>
<protein>
    <submittedName>
        <fullName evidence="1">DUF1292 domain-containing protein</fullName>
    </submittedName>
</protein>
<name>A0ABR6WM92_9FIRM</name>
<dbReference type="EMBL" id="WJBB01000012">
    <property type="protein sequence ID" value="MBC3797551.1"/>
    <property type="molecule type" value="Genomic_DNA"/>
</dbReference>
<evidence type="ECO:0000313" key="1">
    <source>
        <dbReference type="EMBL" id="MBC3797551.1"/>
    </source>
</evidence>
<proteinExistence type="predicted"/>
<keyword evidence="2" id="KW-1185">Reference proteome</keyword>